<comment type="caution">
    <text evidence="2">The sequence shown here is derived from an EMBL/GenBank/DDBJ whole genome shotgun (WGS) entry which is preliminary data.</text>
</comment>
<dbReference type="EMBL" id="MU853250">
    <property type="protein sequence ID" value="KAK4119339.1"/>
    <property type="molecule type" value="Genomic_DNA"/>
</dbReference>
<organism evidence="2 3">
    <name type="scientific">Parathielavia appendiculata</name>
    <dbReference type="NCBI Taxonomy" id="2587402"/>
    <lineage>
        <taxon>Eukaryota</taxon>
        <taxon>Fungi</taxon>
        <taxon>Dikarya</taxon>
        <taxon>Ascomycota</taxon>
        <taxon>Pezizomycotina</taxon>
        <taxon>Sordariomycetes</taxon>
        <taxon>Sordariomycetidae</taxon>
        <taxon>Sordariales</taxon>
        <taxon>Chaetomiaceae</taxon>
        <taxon>Parathielavia</taxon>
    </lineage>
</organism>
<dbReference type="AlphaFoldDB" id="A0AAN6TRW6"/>
<dbReference type="RefSeq" id="XP_062643112.1">
    <property type="nucleotide sequence ID" value="XM_062786494.1"/>
</dbReference>
<feature type="region of interest" description="Disordered" evidence="1">
    <location>
        <begin position="25"/>
        <end position="44"/>
    </location>
</feature>
<name>A0AAN6TRW6_9PEZI</name>
<reference evidence="2" key="1">
    <citation type="journal article" date="2023" name="Mol. Phylogenet. Evol.">
        <title>Genome-scale phylogeny and comparative genomics of the fungal order Sordariales.</title>
        <authorList>
            <person name="Hensen N."/>
            <person name="Bonometti L."/>
            <person name="Westerberg I."/>
            <person name="Brannstrom I.O."/>
            <person name="Guillou S."/>
            <person name="Cros-Aarteil S."/>
            <person name="Calhoun S."/>
            <person name="Haridas S."/>
            <person name="Kuo A."/>
            <person name="Mondo S."/>
            <person name="Pangilinan J."/>
            <person name="Riley R."/>
            <person name="LaButti K."/>
            <person name="Andreopoulos B."/>
            <person name="Lipzen A."/>
            <person name="Chen C."/>
            <person name="Yan M."/>
            <person name="Daum C."/>
            <person name="Ng V."/>
            <person name="Clum A."/>
            <person name="Steindorff A."/>
            <person name="Ohm R.A."/>
            <person name="Martin F."/>
            <person name="Silar P."/>
            <person name="Natvig D.O."/>
            <person name="Lalanne C."/>
            <person name="Gautier V."/>
            <person name="Ament-Velasquez S.L."/>
            <person name="Kruys A."/>
            <person name="Hutchinson M.I."/>
            <person name="Powell A.J."/>
            <person name="Barry K."/>
            <person name="Miller A.N."/>
            <person name="Grigoriev I.V."/>
            <person name="Debuchy R."/>
            <person name="Gladieux P."/>
            <person name="Hiltunen Thoren M."/>
            <person name="Johannesson H."/>
        </authorList>
    </citation>
    <scope>NUCLEOTIDE SEQUENCE</scope>
    <source>
        <strain evidence="2">CBS 731.68</strain>
    </source>
</reference>
<evidence type="ECO:0000313" key="2">
    <source>
        <dbReference type="EMBL" id="KAK4119339.1"/>
    </source>
</evidence>
<evidence type="ECO:0000313" key="3">
    <source>
        <dbReference type="Proteomes" id="UP001302602"/>
    </source>
</evidence>
<sequence length="169" mass="18182">MTIRQLCGGSPSALDRSRLRPTCRSKLQSSLRNPAATGYRGQDDDALPVNFEDSLAASRPLPRTPMPKRIKEAPSRPSVICRSSSFSLLLSPTVTCAEDIRLVGLGQLPISVPFTPSSLRHAIAIAGTLQVGLTLYMTPCTANLHIAVLPHLALATRERHSTSSRSIPC</sequence>
<proteinExistence type="predicted"/>
<dbReference type="Proteomes" id="UP001302602">
    <property type="component" value="Unassembled WGS sequence"/>
</dbReference>
<keyword evidence="3" id="KW-1185">Reference proteome</keyword>
<evidence type="ECO:0000256" key="1">
    <source>
        <dbReference type="SAM" id="MobiDB-lite"/>
    </source>
</evidence>
<protein>
    <submittedName>
        <fullName evidence="2">Uncharacterized protein</fullName>
    </submittedName>
</protein>
<reference evidence="2" key="2">
    <citation type="submission" date="2023-05" db="EMBL/GenBank/DDBJ databases">
        <authorList>
            <consortium name="Lawrence Berkeley National Laboratory"/>
            <person name="Steindorff A."/>
            <person name="Hensen N."/>
            <person name="Bonometti L."/>
            <person name="Westerberg I."/>
            <person name="Brannstrom I.O."/>
            <person name="Guillou S."/>
            <person name="Cros-Aarteil S."/>
            <person name="Calhoun S."/>
            <person name="Haridas S."/>
            <person name="Kuo A."/>
            <person name="Mondo S."/>
            <person name="Pangilinan J."/>
            <person name="Riley R."/>
            <person name="Labutti K."/>
            <person name="Andreopoulos B."/>
            <person name="Lipzen A."/>
            <person name="Chen C."/>
            <person name="Yanf M."/>
            <person name="Daum C."/>
            <person name="Ng V."/>
            <person name="Clum A."/>
            <person name="Ohm R."/>
            <person name="Martin F."/>
            <person name="Silar P."/>
            <person name="Natvig D."/>
            <person name="Lalanne C."/>
            <person name="Gautier V."/>
            <person name="Ament-Velasquez S.L."/>
            <person name="Kruys A."/>
            <person name="Hutchinson M.I."/>
            <person name="Powell A.J."/>
            <person name="Barry K."/>
            <person name="Miller A.N."/>
            <person name="Grigoriev I.V."/>
            <person name="Debuchy R."/>
            <person name="Gladieux P."/>
            <person name="Thoren M.H."/>
            <person name="Johannesson H."/>
        </authorList>
    </citation>
    <scope>NUCLEOTIDE SEQUENCE</scope>
    <source>
        <strain evidence="2">CBS 731.68</strain>
    </source>
</reference>
<gene>
    <name evidence="2" type="ORF">N657DRAFT_261696</name>
</gene>
<accession>A0AAN6TRW6</accession>
<dbReference type="GeneID" id="87823262"/>